<dbReference type="Pfam" id="PF11154">
    <property type="entry name" value="DUF2934"/>
    <property type="match status" value="1"/>
</dbReference>
<dbReference type="OrthoDB" id="123530at2"/>
<protein>
    <submittedName>
        <fullName evidence="2">DUF2934 family protein</fullName>
    </submittedName>
</protein>
<evidence type="ECO:0000313" key="2">
    <source>
        <dbReference type="EMBL" id="RZU42342.1"/>
    </source>
</evidence>
<dbReference type="AlphaFoldDB" id="A0A4Q7YWP5"/>
<evidence type="ECO:0000313" key="3">
    <source>
        <dbReference type="Proteomes" id="UP000292958"/>
    </source>
</evidence>
<gene>
    <name evidence="2" type="ORF">BDD14_3907</name>
</gene>
<reference evidence="2 3" key="1">
    <citation type="submission" date="2019-02" db="EMBL/GenBank/DDBJ databases">
        <title>Genomic Encyclopedia of Archaeal and Bacterial Type Strains, Phase II (KMG-II): from individual species to whole genera.</title>
        <authorList>
            <person name="Goeker M."/>
        </authorList>
    </citation>
    <scope>NUCLEOTIDE SEQUENCE [LARGE SCALE GENOMIC DNA]</scope>
    <source>
        <strain evidence="2 3">DSM 18101</strain>
    </source>
</reference>
<organism evidence="2 3">
    <name type="scientific">Edaphobacter modestus</name>
    <dbReference type="NCBI Taxonomy" id="388466"/>
    <lineage>
        <taxon>Bacteria</taxon>
        <taxon>Pseudomonadati</taxon>
        <taxon>Acidobacteriota</taxon>
        <taxon>Terriglobia</taxon>
        <taxon>Terriglobales</taxon>
        <taxon>Acidobacteriaceae</taxon>
        <taxon>Edaphobacter</taxon>
    </lineage>
</organism>
<evidence type="ECO:0000256" key="1">
    <source>
        <dbReference type="SAM" id="MobiDB-lite"/>
    </source>
</evidence>
<name>A0A4Q7YWP5_9BACT</name>
<dbReference type="EMBL" id="SHKW01000001">
    <property type="protein sequence ID" value="RZU42342.1"/>
    <property type="molecule type" value="Genomic_DNA"/>
</dbReference>
<comment type="caution">
    <text evidence="2">The sequence shown here is derived from an EMBL/GenBank/DDBJ whole genome shotgun (WGS) entry which is preliminary data.</text>
</comment>
<proteinExistence type="predicted"/>
<feature type="compositionally biased region" description="Low complexity" evidence="1">
    <location>
        <begin position="16"/>
        <end position="26"/>
    </location>
</feature>
<keyword evidence="3" id="KW-1185">Reference proteome</keyword>
<sequence length="108" mass="11936">MSVEDEKKKPRKAAVKKAVPAPSADVTAAKKVKAAAPKPAAPKKKPAARIVAEAPTVQPPVDATRRDVQPTQMQIAERAHHYFVERGRQHGFHEQDWLRAERELRSGS</sequence>
<dbReference type="Proteomes" id="UP000292958">
    <property type="component" value="Unassembled WGS sequence"/>
</dbReference>
<dbReference type="RefSeq" id="WP_130420106.1">
    <property type="nucleotide sequence ID" value="NZ_SHKW01000001.1"/>
</dbReference>
<dbReference type="InterPro" id="IPR021327">
    <property type="entry name" value="DUF2934"/>
</dbReference>
<feature type="region of interest" description="Disordered" evidence="1">
    <location>
        <begin position="1"/>
        <end position="68"/>
    </location>
</feature>
<accession>A0A4Q7YWP5</accession>